<sequence length="31" mass="3498">MATPAARRRKCSPCALYFRTDFTPVEPVESP</sequence>
<name>A0A0E9SE29_ANGAN</name>
<evidence type="ECO:0000313" key="1">
    <source>
        <dbReference type="EMBL" id="JAH38738.1"/>
    </source>
</evidence>
<organism evidence="1">
    <name type="scientific">Anguilla anguilla</name>
    <name type="common">European freshwater eel</name>
    <name type="synonym">Muraena anguilla</name>
    <dbReference type="NCBI Taxonomy" id="7936"/>
    <lineage>
        <taxon>Eukaryota</taxon>
        <taxon>Metazoa</taxon>
        <taxon>Chordata</taxon>
        <taxon>Craniata</taxon>
        <taxon>Vertebrata</taxon>
        <taxon>Euteleostomi</taxon>
        <taxon>Actinopterygii</taxon>
        <taxon>Neopterygii</taxon>
        <taxon>Teleostei</taxon>
        <taxon>Anguilliformes</taxon>
        <taxon>Anguillidae</taxon>
        <taxon>Anguilla</taxon>
    </lineage>
</organism>
<dbReference type="AlphaFoldDB" id="A0A0E9SE29"/>
<protein>
    <submittedName>
        <fullName evidence="1">Uncharacterized protein</fullName>
    </submittedName>
</protein>
<proteinExistence type="predicted"/>
<reference evidence="1" key="1">
    <citation type="submission" date="2014-11" db="EMBL/GenBank/DDBJ databases">
        <authorList>
            <person name="Amaro Gonzalez C."/>
        </authorList>
    </citation>
    <scope>NUCLEOTIDE SEQUENCE</scope>
</reference>
<dbReference type="EMBL" id="GBXM01069839">
    <property type="protein sequence ID" value="JAH38738.1"/>
    <property type="molecule type" value="Transcribed_RNA"/>
</dbReference>
<accession>A0A0E9SE29</accession>
<reference evidence="1" key="2">
    <citation type="journal article" date="2015" name="Fish Shellfish Immunol.">
        <title>Early steps in the European eel (Anguilla anguilla)-Vibrio vulnificus interaction in the gills: Role of the RtxA13 toxin.</title>
        <authorList>
            <person name="Callol A."/>
            <person name="Pajuelo D."/>
            <person name="Ebbesson L."/>
            <person name="Teles M."/>
            <person name="MacKenzie S."/>
            <person name="Amaro C."/>
        </authorList>
    </citation>
    <scope>NUCLEOTIDE SEQUENCE</scope>
</reference>